<accession>A0ABT9PHS3</accession>
<dbReference type="InterPro" id="IPR023214">
    <property type="entry name" value="HAD_sf"/>
</dbReference>
<organism evidence="1 2">
    <name type="scientific">Trueperella abortisuis</name>
    <dbReference type="NCBI Taxonomy" id="445930"/>
    <lineage>
        <taxon>Bacteria</taxon>
        <taxon>Bacillati</taxon>
        <taxon>Actinomycetota</taxon>
        <taxon>Actinomycetes</taxon>
        <taxon>Actinomycetales</taxon>
        <taxon>Actinomycetaceae</taxon>
        <taxon>Trueperella</taxon>
    </lineage>
</organism>
<evidence type="ECO:0000313" key="1">
    <source>
        <dbReference type="EMBL" id="MDP9832248.1"/>
    </source>
</evidence>
<dbReference type="Pfam" id="PF13242">
    <property type="entry name" value="Hydrolase_like"/>
    <property type="match status" value="1"/>
</dbReference>
<dbReference type="RefSeq" id="WP_307634684.1">
    <property type="nucleotide sequence ID" value="NZ_JAUSQL010000001.1"/>
</dbReference>
<proteinExistence type="predicted"/>
<keyword evidence="2" id="KW-1185">Reference proteome</keyword>
<dbReference type="SFLD" id="SFLDS00003">
    <property type="entry name" value="Haloacid_Dehalogenase"/>
    <property type="match status" value="1"/>
</dbReference>
<dbReference type="InterPro" id="IPR023198">
    <property type="entry name" value="PGP-like_dom2"/>
</dbReference>
<dbReference type="SUPFAM" id="SSF56784">
    <property type="entry name" value="HAD-like"/>
    <property type="match status" value="1"/>
</dbReference>
<dbReference type="PANTHER" id="PTHR43434">
    <property type="entry name" value="PHOSPHOGLYCOLATE PHOSPHATASE"/>
    <property type="match status" value="1"/>
</dbReference>
<sequence>MIKAVLFDLDGTLTDSAPVVTATLAATMKSLAGVELPLAAFRKYLGPPLKASFADLGVPADEVQAYVAEYRRRYSAVANDVELFAGTRQLLQDLHDDGFALGLATSKFQRSARGVCEHLGIAHLFDALCGDTTEKNLFGKAEVVQAALNELHEKGILDAGANRPANSGTTASLALDPAQSRAAVNWRDDVVMVGDRIYDVEGAGVHGVRTVLVEWADCWPDERDRAWATVSSPRELHQLVGEVRTRGF</sequence>
<protein>
    <submittedName>
        <fullName evidence="1">Phosphoglycolate phosphatase</fullName>
        <ecNumber evidence="1">3.1.3.18</ecNumber>
    </submittedName>
</protein>
<name>A0ABT9PHS3_9ACTO</name>
<dbReference type="EC" id="3.1.3.18" evidence="1"/>
<dbReference type="PANTHER" id="PTHR43434:SF20">
    <property type="entry name" value="5'-NUCLEOTIDASE"/>
    <property type="match status" value="1"/>
</dbReference>
<dbReference type="InterPro" id="IPR041492">
    <property type="entry name" value="HAD_2"/>
</dbReference>
<dbReference type="InterPro" id="IPR050155">
    <property type="entry name" value="HAD-like_hydrolase_sf"/>
</dbReference>
<dbReference type="Gene3D" id="1.10.150.240">
    <property type="entry name" value="Putative phosphatase, domain 2"/>
    <property type="match status" value="1"/>
</dbReference>
<reference evidence="1 2" key="1">
    <citation type="submission" date="2023-07" db="EMBL/GenBank/DDBJ databases">
        <title>Sequencing the genomes of 1000 actinobacteria strains.</title>
        <authorList>
            <person name="Klenk H.-P."/>
        </authorList>
    </citation>
    <scope>NUCLEOTIDE SEQUENCE [LARGE SCALE GENOMIC DNA]</scope>
    <source>
        <strain evidence="1 2">DSM 19515</strain>
    </source>
</reference>
<dbReference type="EMBL" id="JAUSQL010000001">
    <property type="protein sequence ID" value="MDP9832248.1"/>
    <property type="molecule type" value="Genomic_DNA"/>
</dbReference>
<dbReference type="Gene3D" id="3.40.50.1000">
    <property type="entry name" value="HAD superfamily/HAD-like"/>
    <property type="match status" value="2"/>
</dbReference>
<dbReference type="InterPro" id="IPR036412">
    <property type="entry name" value="HAD-like_sf"/>
</dbReference>
<comment type="caution">
    <text evidence="1">The sequence shown here is derived from an EMBL/GenBank/DDBJ whole genome shotgun (WGS) entry which is preliminary data.</text>
</comment>
<dbReference type="GO" id="GO:0008967">
    <property type="term" value="F:phosphoglycolate phosphatase activity"/>
    <property type="evidence" value="ECO:0007669"/>
    <property type="project" value="UniProtKB-EC"/>
</dbReference>
<evidence type="ECO:0000313" key="2">
    <source>
        <dbReference type="Proteomes" id="UP001230145"/>
    </source>
</evidence>
<dbReference type="SFLD" id="SFLDG01129">
    <property type="entry name" value="C1.5:_HAD__Beta-PGM__Phosphata"/>
    <property type="match status" value="1"/>
</dbReference>
<dbReference type="Pfam" id="PF13419">
    <property type="entry name" value="HAD_2"/>
    <property type="match status" value="1"/>
</dbReference>
<gene>
    <name evidence="1" type="ORF">J2S45_000927</name>
</gene>
<dbReference type="Proteomes" id="UP001230145">
    <property type="component" value="Unassembled WGS sequence"/>
</dbReference>
<keyword evidence="1" id="KW-0378">Hydrolase</keyword>